<proteinExistence type="predicted"/>
<dbReference type="SUPFAM" id="SSF48452">
    <property type="entry name" value="TPR-like"/>
    <property type="match status" value="1"/>
</dbReference>
<dbReference type="AlphaFoldDB" id="A0A939LQS3"/>
<dbReference type="Gene3D" id="1.25.40.10">
    <property type="entry name" value="Tetratricopeptide repeat domain"/>
    <property type="match status" value="2"/>
</dbReference>
<dbReference type="GO" id="GO:0005886">
    <property type="term" value="C:plasma membrane"/>
    <property type="evidence" value="ECO:0007669"/>
    <property type="project" value="TreeGrafter"/>
</dbReference>
<evidence type="ECO:0000313" key="3">
    <source>
        <dbReference type="Proteomes" id="UP000664209"/>
    </source>
</evidence>
<name>A0A939LQS3_9CELL</name>
<dbReference type="Pfam" id="PF00990">
    <property type="entry name" value="GGDEF"/>
    <property type="match status" value="1"/>
</dbReference>
<dbReference type="Pfam" id="PF13424">
    <property type="entry name" value="TPR_12"/>
    <property type="match status" value="1"/>
</dbReference>
<dbReference type="EMBL" id="JAGEMK010000005">
    <property type="protein sequence ID" value="MBO1752278.1"/>
    <property type="molecule type" value="Genomic_DNA"/>
</dbReference>
<dbReference type="PANTHER" id="PTHR45138">
    <property type="entry name" value="REGULATORY COMPONENTS OF SENSORY TRANSDUCTION SYSTEM"/>
    <property type="match status" value="1"/>
</dbReference>
<dbReference type="GO" id="GO:0052621">
    <property type="term" value="F:diguanylate cyclase activity"/>
    <property type="evidence" value="ECO:0007669"/>
    <property type="project" value="TreeGrafter"/>
</dbReference>
<feature type="domain" description="GGDEF" evidence="1">
    <location>
        <begin position="424"/>
        <end position="555"/>
    </location>
</feature>
<dbReference type="InterPro" id="IPR050469">
    <property type="entry name" value="Diguanylate_Cyclase"/>
</dbReference>
<dbReference type="InterPro" id="IPR029787">
    <property type="entry name" value="Nucleotide_cyclase"/>
</dbReference>
<dbReference type="SMART" id="SM00267">
    <property type="entry name" value="GGDEF"/>
    <property type="match status" value="1"/>
</dbReference>
<gene>
    <name evidence="2" type="ORF">J4G33_10740</name>
</gene>
<dbReference type="GO" id="GO:1902201">
    <property type="term" value="P:negative regulation of bacterial-type flagellum-dependent cell motility"/>
    <property type="evidence" value="ECO:0007669"/>
    <property type="project" value="TreeGrafter"/>
</dbReference>
<dbReference type="NCBIfam" id="TIGR00254">
    <property type="entry name" value="GGDEF"/>
    <property type="match status" value="1"/>
</dbReference>
<dbReference type="RefSeq" id="WP_208055971.1">
    <property type="nucleotide sequence ID" value="NZ_JAGEMK010000005.1"/>
</dbReference>
<dbReference type="InterPro" id="IPR000160">
    <property type="entry name" value="GGDEF_dom"/>
</dbReference>
<dbReference type="SMART" id="SM00028">
    <property type="entry name" value="TPR"/>
    <property type="match status" value="4"/>
</dbReference>
<dbReference type="GO" id="GO:0043709">
    <property type="term" value="P:cell adhesion involved in single-species biofilm formation"/>
    <property type="evidence" value="ECO:0007669"/>
    <property type="project" value="TreeGrafter"/>
</dbReference>
<evidence type="ECO:0000259" key="1">
    <source>
        <dbReference type="PROSITE" id="PS50887"/>
    </source>
</evidence>
<dbReference type="InterPro" id="IPR011990">
    <property type="entry name" value="TPR-like_helical_dom_sf"/>
</dbReference>
<dbReference type="PROSITE" id="PS50887">
    <property type="entry name" value="GGDEF"/>
    <property type="match status" value="1"/>
</dbReference>
<dbReference type="SUPFAM" id="SSF55073">
    <property type="entry name" value="Nucleotide cyclase"/>
    <property type="match status" value="1"/>
</dbReference>
<protein>
    <submittedName>
        <fullName evidence="2">Diguanylate cyclase</fullName>
    </submittedName>
</protein>
<evidence type="ECO:0000313" key="2">
    <source>
        <dbReference type="EMBL" id="MBO1752278.1"/>
    </source>
</evidence>
<dbReference type="Proteomes" id="UP000664209">
    <property type="component" value="Unassembled WGS sequence"/>
</dbReference>
<dbReference type="InterPro" id="IPR043128">
    <property type="entry name" value="Rev_trsase/Diguanyl_cyclase"/>
</dbReference>
<organism evidence="2 3">
    <name type="scientific">Actinotalea soli</name>
    <dbReference type="NCBI Taxonomy" id="2819234"/>
    <lineage>
        <taxon>Bacteria</taxon>
        <taxon>Bacillati</taxon>
        <taxon>Actinomycetota</taxon>
        <taxon>Actinomycetes</taxon>
        <taxon>Micrococcales</taxon>
        <taxon>Cellulomonadaceae</taxon>
        <taxon>Actinotalea</taxon>
    </lineage>
</organism>
<dbReference type="CDD" id="cd01949">
    <property type="entry name" value="GGDEF"/>
    <property type="match status" value="1"/>
</dbReference>
<comment type="caution">
    <text evidence="2">The sequence shown here is derived from an EMBL/GenBank/DDBJ whole genome shotgun (WGS) entry which is preliminary data.</text>
</comment>
<sequence>MSHAERSPGAVPPGSGVEVLDLDLPALVALVEARSNSHPTACVEIGEQAVERAQAVGDPLSEMKIQYFLGFSRHLLSHDHAALAAMERALALAEELGDRHWQARIRGGLGAAHSGFGDNASAIELLEQSLALRRELGDTFGIAAALNNLGVTFEEMGLFPDRARELLTEAFTLFDELGNDHGRCASLTHLASLDTTASEALAETDPVASAGLATHALRTARRAVAHARALADNNRLLGECLIRQARAHLACEEVEAAQVVLDEAEALTSLVDTTHFLLRLASTRGRLHRTRGDLRAATEEIERGLEISDGVLRSFERVELLTELVAIHEERGAYADALAAHRQLLTATLQQRQDAAERRARVINAQLDVERSRVEAEVERLRAAQLEVANRELAYDATHDSLTGLLNRRGFDAALAARTHHDGEAVTVLVGDLDNFKVVNDSWSHAIGDRVLREVALLAGGAVRGTDQVARVGGEEIAVILAEGSTEVRAVCERIRGAVEGFDWGSIAPGITVTISIGAATRRPGESVATLLDRADGLLYEAKQAGRNLVRTDGVG</sequence>
<accession>A0A939LQS3</accession>
<keyword evidence="3" id="KW-1185">Reference proteome</keyword>
<reference evidence="2" key="1">
    <citation type="submission" date="2021-03" db="EMBL/GenBank/DDBJ databases">
        <title>Actinotalea soli sp. nov., isolated from soil.</title>
        <authorList>
            <person name="Ping W."/>
            <person name="Zhang J."/>
        </authorList>
    </citation>
    <scope>NUCLEOTIDE SEQUENCE</scope>
    <source>
        <strain evidence="2">BY-33</strain>
    </source>
</reference>
<dbReference type="PANTHER" id="PTHR45138:SF9">
    <property type="entry name" value="DIGUANYLATE CYCLASE DGCM-RELATED"/>
    <property type="match status" value="1"/>
</dbReference>
<dbReference type="Gene3D" id="3.30.70.270">
    <property type="match status" value="1"/>
</dbReference>
<dbReference type="InterPro" id="IPR019734">
    <property type="entry name" value="TPR_rpt"/>
</dbReference>